<name>A0AAV1ILF4_9CHLO</name>
<dbReference type="Gene3D" id="3.40.50.150">
    <property type="entry name" value="Vaccinia Virus protein VP39"/>
    <property type="match status" value="1"/>
</dbReference>
<reference evidence="2 3" key="1">
    <citation type="submission" date="2023-10" db="EMBL/GenBank/DDBJ databases">
        <authorList>
            <person name="Maclean D."/>
            <person name="Macfadyen A."/>
        </authorList>
    </citation>
    <scope>NUCLEOTIDE SEQUENCE [LARGE SCALE GENOMIC DNA]</scope>
</reference>
<sequence>MHQPSLEHAVSAKWAFRSTIMKPRVTIQGNHSRRCPVQISRIAAEAKGGTIVREVLSGSQRSKLNRSSDQLFYDVPRLVKHVDESFLRQVSQLYRERIPEDAVVLDLMSSWVSHLPPEKKYKRVVGHGMNAAELARNKQLDSFFVRNLNQDPTGWALEDRSVDAVLCCVSVQYLQQPEKVFSEIFRVLKPGGCCIMTFSNRLFYDKAISAWRDNSGFGRAQLVKQYFLSVEGFTQPEAVTEVDVSRAPPAQGVAGMLQAFQKLFERAQGDPFYAVIAYRSFKPIYE</sequence>
<accession>A0AAV1ILF4</accession>
<dbReference type="PANTHER" id="PTHR43036">
    <property type="entry name" value="OSJNBB0011N17.9 PROTEIN"/>
    <property type="match status" value="1"/>
</dbReference>
<dbReference type="SUPFAM" id="SSF53335">
    <property type="entry name" value="S-adenosyl-L-methionine-dependent methyltransferases"/>
    <property type="match status" value="1"/>
</dbReference>
<dbReference type="AlphaFoldDB" id="A0AAV1ILF4"/>
<dbReference type="Proteomes" id="UP001314263">
    <property type="component" value="Unassembled WGS sequence"/>
</dbReference>
<protein>
    <recommendedName>
        <fullName evidence="1">Methyltransferase type 11 domain-containing protein</fullName>
    </recommendedName>
</protein>
<keyword evidence="3" id="KW-1185">Reference proteome</keyword>
<evidence type="ECO:0000313" key="2">
    <source>
        <dbReference type="EMBL" id="CAK0787646.1"/>
    </source>
</evidence>
<evidence type="ECO:0000313" key="3">
    <source>
        <dbReference type="Proteomes" id="UP001314263"/>
    </source>
</evidence>
<dbReference type="CDD" id="cd02440">
    <property type="entry name" value="AdoMet_MTases"/>
    <property type="match status" value="1"/>
</dbReference>
<organism evidence="2 3">
    <name type="scientific">Coccomyxa viridis</name>
    <dbReference type="NCBI Taxonomy" id="1274662"/>
    <lineage>
        <taxon>Eukaryota</taxon>
        <taxon>Viridiplantae</taxon>
        <taxon>Chlorophyta</taxon>
        <taxon>core chlorophytes</taxon>
        <taxon>Trebouxiophyceae</taxon>
        <taxon>Trebouxiophyceae incertae sedis</taxon>
        <taxon>Coccomyxaceae</taxon>
        <taxon>Coccomyxa</taxon>
    </lineage>
</organism>
<dbReference type="EMBL" id="CAUYUE010000017">
    <property type="protein sequence ID" value="CAK0787646.1"/>
    <property type="molecule type" value="Genomic_DNA"/>
</dbReference>
<dbReference type="InterPro" id="IPR013216">
    <property type="entry name" value="Methyltransf_11"/>
</dbReference>
<dbReference type="GO" id="GO:0008757">
    <property type="term" value="F:S-adenosylmethionine-dependent methyltransferase activity"/>
    <property type="evidence" value="ECO:0007669"/>
    <property type="project" value="InterPro"/>
</dbReference>
<dbReference type="Pfam" id="PF08241">
    <property type="entry name" value="Methyltransf_11"/>
    <property type="match status" value="1"/>
</dbReference>
<dbReference type="InterPro" id="IPR029063">
    <property type="entry name" value="SAM-dependent_MTases_sf"/>
</dbReference>
<gene>
    <name evidence="2" type="ORF">CVIRNUC_010868</name>
</gene>
<dbReference type="PANTHER" id="PTHR43036:SF2">
    <property type="entry name" value="OS04G0481300 PROTEIN"/>
    <property type="match status" value="1"/>
</dbReference>
<evidence type="ECO:0000259" key="1">
    <source>
        <dbReference type="Pfam" id="PF08241"/>
    </source>
</evidence>
<comment type="caution">
    <text evidence="2">The sequence shown here is derived from an EMBL/GenBank/DDBJ whole genome shotgun (WGS) entry which is preliminary data.</text>
</comment>
<proteinExistence type="predicted"/>
<feature type="domain" description="Methyltransferase type 11" evidence="1">
    <location>
        <begin position="122"/>
        <end position="195"/>
    </location>
</feature>